<keyword evidence="4" id="KW-0012">Acyltransferase</keyword>
<dbReference type="PANTHER" id="PTHR23028:SF53">
    <property type="entry name" value="ACYL_TRANSF_3 DOMAIN-CONTAINING PROTEIN"/>
    <property type="match status" value="1"/>
</dbReference>
<feature type="transmembrane region" description="Helical" evidence="1">
    <location>
        <begin position="35"/>
        <end position="52"/>
    </location>
</feature>
<feature type="transmembrane region" description="Helical" evidence="1">
    <location>
        <begin position="97"/>
        <end position="118"/>
    </location>
</feature>
<dbReference type="InterPro" id="IPR002656">
    <property type="entry name" value="Acyl_transf_3_dom"/>
</dbReference>
<keyword evidence="1" id="KW-0812">Transmembrane</keyword>
<comment type="caution">
    <text evidence="4">The sequence shown here is derived from an EMBL/GenBank/DDBJ whole genome shotgun (WGS) entry which is preliminary data.</text>
</comment>
<evidence type="ECO:0000259" key="3">
    <source>
        <dbReference type="Pfam" id="PF19040"/>
    </source>
</evidence>
<organism evidence="4 5">
    <name type="scientific">Hyphomonas hirschiana VP5</name>
    <dbReference type="NCBI Taxonomy" id="1280951"/>
    <lineage>
        <taxon>Bacteria</taxon>
        <taxon>Pseudomonadati</taxon>
        <taxon>Pseudomonadota</taxon>
        <taxon>Alphaproteobacteria</taxon>
        <taxon>Hyphomonadales</taxon>
        <taxon>Hyphomonadaceae</taxon>
        <taxon>Hyphomonas</taxon>
    </lineage>
</organism>
<dbReference type="GO" id="GO:0016747">
    <property type="term" value="F:acyltransferase activity, transferring groups other than amino-acyl groups"/>
    <property type="evidence" value="ECO:0007669"/>
    <property type="project" value="InterPro"/>
</dbReference>
<sequence>MTNYRSDIDGLRALSIAPVMLFHAGYAFMPGGFVGVDTFFVLSGYLITSLIGREIEDSVFSFRHFYMRRIRRLLPALICVYAAVLGFSWIYDTQQNFYSAAEQIFASIFYVSNVYYLFNIDYFTGESLDFILLHTWSLSIEEQFYLIFPVAIWLAYKVSKSCAQALLITATIASFVFSAYLSLSAKQDGEYYHSFSRFWELGIGGCVALFRLQITRWITPIRLMALTVIVAAPFLIQPEYAFPFPSAIPSVLATVCLIIAWDGGKDMISRSLSLPLIVYIGKISYSLYIWHWVIFVAANKMGLFRDEALPLVFLVTILVSITSYHIVEKPFRYGRSNLRSNKAVLSYLGLASVAFILTPYAYTLALGRTVPLNPQNAYEKIMALNAAGFRESGELARSYRGGECFLEPSTPQTFAADCYTIAANQPNIALIGDSNAAHYSAGFRHRFPDAKILQLSGSNCMITIPGVLTRDMDGCRESNRLFFEKILPSDEIDLYIFSSRWSPSLIANGAFEKFLVSLKDNGIADKSVIIGRQAYFSHGVANQAVYSLRSMSAADWQPEELNLKLNEVIQIAESEADQLPQIDRELSRLAAKYGVSYVSALGIQQHPDGIEFISPQGDLLYWDSGHLTTEGAIYRVGQILADSEVREIVDKADVGNIRD</sequence>
<accession>A0A059FWK4</accession>
<dbReference type="EMBL" id="ARYI01000006">
    <property type="protein sequence ID" value="KCZ94853.1"/>
    <property type="molecule type" value="Genomic_DNA"/>
</dbReference>
<proteinExistence type="predicted"/>
<name>A0A059FWK4_9PROT</name>
<keyword evidence="1" id="KW-1133">Transmembrane helix</keyword>
<dbReference type="Proteomes" id="UP000025061">
    <property type="component" value="Unassembled WGS sequence"/>
</dbReference>
<dbReference type="InterPro" id="IPR043968">
    <property type="entry name" value="SGNH"/>
</dbReference>
<feature type="transmembrane region" description="Helical" evidence="1">
    <location>
        <begin position="242"/>
        <end position="261"/>
    </location>
</feature>
<feature type="transmembrane region" description="Helical" evidence="1">
    <location>
        <begin position="162"/>
        <end position="183"/>
    </location>
</feature>
<gene>
    <name evidence="4" type="ORF">HHI_08663</name>
</gene>
<dbReference type="Pfam" id="PF19040">
    <property type="entry name" value="SGNH"/>
    <property type="match status" value="1"/>
</dbReference>
<feature type="transmembrane region" description="Helical" evidence="1">
    <location>
        <begin position="347"/>
        <end position="367"/>
    </location>
</feature>
<dbReference type="PATRIC" id="fig|1280951.3.peg.1748"/>
<feature type="transmembrane region" description="Helical" evidence="1">
    <location>
        <begin position="273"/>
        <end position="296"/>
    </location>
</feature>
<dbReference type="PANTHER" id="PTHR23028">
    <property type="entry name" value="ACETYLTRANSFERASE"/>
    <property type="match status" value="1"/>
</dbReference>
<dbReference type="RefSeq" id="WP_011645073.1">
    <property type="nucleotide sequence ID" value="NZ_ARYI01000006.1"/>
</dbReference>
<keyword evidence="1" id="KW-0472">Membrane</keyword>
<dbReference type="AlphaFoldDB" id="A0A059FWK4"/>
<feature type="transmembrane region" description="Helical" evidence="1">
    <location>
        <begin position="217"/>
        <end position="236"/>
    </location>
</feature>
<feature type="domain" description="SGNH" evidence="3">
    <location>
        <begin position="416"/>
        <end position="633"/>
    </location>
</feature>
<dbReference type="GO" id="GO:0009103">
    <property type="term" value="P:lipopolysaccharide biosynthetic process"/>
    <property type="evidence" value="ECO:0007669"/>
    <property type="project" value="TreeGrafter"/>
</dbReference>
<dbReference type="Pfam" id="PF01757">
    <property type="entry name" value="Acyl_transf_3"/>
    <property type="match status" value="1"/>
</dbReference>
<dbReference type="OrthoDB" id="9796461at2"/>
<feature type="transmembrane region" description="Helical" evidence="1">
    <location>
        <begin position="308"/>
        <end position="327"/>
    </location>
</feature>
<protein>
    <submittedName>
        <fullName evidence="4">Acyltransferase family protein</fullName>
    </submittedName>
</protein>
<dbReference type="GO" id="GO:0016020">
    <property type="term" value="C:membrane"/>
    <property type="evidence" value="ECO:0007669"/>
    <property type="project" value="TreeGrafter"/>
</dbReference>
<evidence type="ECO:0000313" key="4">
    <source>
        <dbReference type="EMBL" id="KCZ94853.1"/>
    </source>
</evidence>
<feature type="transmembrane region" description="Helical" evidence="1">
    <location>
        <begin position="130"/>
        <end position="156"/>
    </location>
</feature>
<keyword evidence="4" id="KW-0808">Transferase</keyword>
<reference evidence="4 5" key="1">
    <citation type="submission" date="2013-04" db="EMBL/GenBank/DDBJ databases">
        <title>Hyphomonas hirschiana VP5 Genome Sequencing.</title>
        <authorList>
            <person name="Lai Q."/>
            <person name="Shao Z."/>
        </authorList>
    </citation>
    <scope>NUCLEOTIDE SEQUENCE [LARGE SCALE GENOMIC DNA]</scope>
    <source>
        <strain evidence="4 5">VP5</strain>
    </source>
</reference>
<keyword evidence="5" id="KW-1185">Reference proteome</keyword>
<feature type="transmembrane region" description="Helical" evidence="1">
    <location>
        <begin position="73"/>
        <end position="91"/>
    </location>
</feature>
<evidence type="ECO:0000256" key="1">
    <source>
        <dbReference type="SAM" id="Phobius"/>
    </source>
</evidence>
<dbReference type="InterPro" id="IPR050879">
    <property type="entry name" value="Acyltransferase_3"/>
</dbReference>
<feature type="domain" description="Acyltransferase 3" evidence="2">
    <location>
        <begin position="7"/>
        <end position="321"/>
    </location>
</feature>
<evidence type="ECO:0000259" key="2">
    <source>
        <dbReference type="Pfam" id="PF01757"/>
    </source>
</evidence>
<evidence type="ECO:0000313" key="5">
    <source>
        <dbReference type="Proteomes" id="UP000025061"/>
    </source>
</evidence>